<dbReference type="CDD" id="cd19438">
    <property type="entry name" value="lipocalin_Blc-like"/>
    <property type="match status" value="1"/>
</dbReference>
<comment type="caution">
    <text evidence="4">The sequence shown here is derived from an EMBL/GenBank/DDBJ whole genome shotgun (WGS) entry which is preliminary data.</text>
</comment>
<dbReference type="SUPFAM" id="SSF50814">
    <property type="entry name" value="Lipocalins"/>
    <property type="match status" value="1"/>
</dbReference>
<comment type="similarity">
    <text evidence="1 2">Belongs to the calycin superfamily. Lipocalin family.</text>
</comment>
<sequence>MRFSTLLLTVATLGVLSACTVAKTPVSEPVKNLDAGRYMGTWYEIARMPNRFQKDLQRVTAEYRLNEDGTFEVTNRGYNSEQGEWSSVIGKAEPIDDMPASFAVTFQWPFSGGYYIAELGDDYEYAVIVGDSTDYFWLLAREPRLPRWLIDQTLARAHEWGYDIDQIIETEH</sequence>
<keyword evidence="2" id="KW-0998">Cell outer membrane</keyword>
<evidence type="ECO:0000313" key="4">
    <source>
        <dbReference type="EMBL" id="RUO29007.1"/>
    </source>
</evidence>
<keyword evidence="2" id="KW-0449">Lipoprotein</keyword>
<dbReference type="PROSITE" id="PS00213">
    <property type="entry name" value="LIPOCALIN"/>
    <property type="match status" value="1"/>
</dbReference>
<organism evidence="4 5">
    <name type="scientific">Aliidiomarina sedimenti</name>
    <dbReference type="NCBI Taxonomy" id="1933879"/>
    <lineage>
        <taxon>Bacteria</taxon>
        <taxon>Pseudomonadati</taxon>
        <taxon>Pseudomonadota</taxon>
        <taxon>Gammaproteobacteria</taxon>
        <taxon>Alteromonadales</taxon>
        <taxon>Idiomarinaceae</taxon>
        <taxon>Aliidiomarina</taxon>
    </lineage>
</organism>
<proteinExistence type="inferred from homology"/>
<dbReference type="RefSeq" id="WP_126789945.1">
    <property type="nucleotide sequence ID" value="NZ_PIPN01000005.1"/>
</dbReference>
<dbReference type="PIRSF" id="PIRSF036893">
    <property type="entry name" value="Lipocalin_ApoD"/>
    <property type="match status" value="1"/>
</dbReference>
<keyword evidence="2" id="KW-0472">Membrane</keyword>
<gene>
    <name evidence="4" type="ORF">CWE12_12035</name>
</gene>
<dbReference type="PANTHER" id="PTHR10612">
    <property type="entry name" value="APOLIPOPROTEIN D"/>
    <property type="match status" value="1"/>
</dbReference>
<comment type="subcellular location">
    <subcellularLocation>
        <location evidence="2">Cell outer membrane</location>
    </subcellularLocation>
</comment>
<feature type="signal peptide" evidence="2">
    <location>
        <begin position="1"/>
        <end position="22"/>
    </location>
</feature>
<dbReference type="Proteomes" id="UP000287410">
    <property type="component" value="Unassembled WGS sequence"/>
</dbReference>
<dbReference type="InterPro" id="IPR047202">
    <property type="entry name" value="Lipocalin_Blc-like_dom"/>
</dbReference>
<dbReference type="InterPro" id="IPR012674">
    <property type="entry name" value="Calycin"/>
</dbReference>
<keyword evidence="5" id="KW-1185">Reference proteome</keyword>
<reference evidence="4 5" key="1">
    <citation type="journal article" date="2018" name="Front. Microbiol.">
        <title>Genome-Based Analysis Reveals the Taxonomy and Diversity of the Family Idiomarinaceae.</title>
        <authorList>
            <person name="Liu Y."/>
            <person name="Lai Q."/>
            <person name="Shao Z."/>
        </authorList>
    </citation>
    <scope>NUCLEOTIDE SEQUENCE [LARGE SCALE GENOMIC DNA]</scope>
    <source>
        <strain evidence="4 5">GBSy1</strain>
    </source>
</reference>
<keyword evidence="2" id="KW-0446">Lipid-binding</keyword>
<evidence type="ECO:0000259" key="3">
    <source>
        <dbReference type="Pfam" id="PF08212"/>
    </source>
</evidence>
<dbReference type="Gene3D" id="2.40.128.20">
    <property type="match status" value="1"/>
</dbReference>
<dbReference type="InterPro" id="IPR022272">
    <property type="entry name" value="Lipocalin_CS"/>
</dbReference>
<feature type="domain" description="Lipocalin/cytosolic fatty-acid binding" evidence="3">
    <location>
        <begin position="33"/>
        <end position="171"/>
    </location>
</feature>
<keyword evidence="2" id="KW-0732">Signal</keyword>
<dbReference type="PANTHER" id="PTHR10612:SF34">
    <property type="entry name" value="APOLIPOPROTEIN D"/>
    <property type="match status" value="1"/>
</dbReference>
<name>A0ABY0BXF9_9GAMM</name>
<protein>
    <recommendedName>
        <fullName evidence="2">Outer membrane lipoprotein Blc</fullName>
    </recommendedName>
</protein>
<dbReference type="PRINTS" id="PR01171">
    <property type="entry name" value="BCTLIPOCALIN"/>
</dbReference>
<accession>A0ABY0BXF9</accession>
<evidence type="ECO:0000313" key="5">
    <source>
        <dbReference type="Proteomes" id="UP000287410"/>
    </source>
</evidence>
<evidence type="ECO:0000256" key="1">
    <source>
        <dbReference type="ARBA" id="ARBA00006889"/>
    </source>
</evidence>
<comment type="subunit">
    <text evidence="2">Homodimer.</text>
</comment>
<evidence type="ECO:0000256" key="2">
    <source>
        <dbReference type="PIRNR" id="PIRNR036893"/>
    </source>
</evidence>
<dbReference type="InterPro" id="IPR022271">
    <property type="entry name" value="Lipocalin_ApoD"/>
</dbReference>
<dbReference type="InterPro" id="IPR000566">
    <property type="entry name" value="Lipocln_cytosolic_FA-bd_dom"/>
</dbReference>
<feature type="chain" id="PRO_5045015368" description="Outer membrane lipoprotein Blc" evidence="2">
    <location>
        <begin position="23"/>
        <end position="172"/>
    </location>
</feature>
<dbReference type="InterPro" id="IPR002446">
    <property type="entry name" value="Lipocalin_bac"/>
</dbReference>
<dbReference type="Pfam" id="PF08212">
    <property type="entry name" value="Lipocalin_2"/>
    <property type="match status" value="1"/>
</dbReference>
<dbReference type="EMBL" id="PIPN01000005">
    <property type="protein sequence ID" value="RUO29007.1"/>
    <property type="molecule type" value="Genomic_DNA"/>
</dbReference>
<comment type="function">
    <text evidence="2">Involved in the storage or transport of lipids necessary for membrane maintenance under stressful conditions. Displays a binding preference for lysophospholipids.</text>
</comment>
<dbReference type="PROSITE" id="PS51257">
    <property type="entry name" value="PROKAR_LIPOPROTEIN"/>
    <property type="match status" value="1"/>
</dbReference>